<evidence type="ECO:0000313" key="2">
    <source>
        <dbReference type="EMBL" id="CAA7060838.1"/>
    </source>
</evidence>
<dbReference type="EMBL" id="CACVBM020001840">
    <property type="protein sequence ID" value="CAA7060838.1"/>
    <property type="molecule type" value="Genomic_DNA"/>
</dbReference>
<sequence>MSLFASSSRDSKQQQLSTQTSPTRWESSFRKRALVRIKVERESDARRTRNPPGRFAQSQKYVCLEESKAHHSKIHGMTKDHLACIISSRVISSRVISSRDKRRPLRSLSQGSDESKWCKLHGRTDHTTEECRRINSMILEYGNTPQSQMMLNAATKIDELQTSAKVEIRRAKIEDDDAEKNAPASLPHQDDLPPPPKRQVR</sequence>
<comment type="caution">
    <text evidence="2">The sequence shown here is derived from an EMBL/GenBank/DDBJ whole genome shotgun (WGS) entry which is preliminary data.</text>
</comment>
<evidence type="ECO:0000313" key="3">
    <source>
        <dbReference type="Proteomes" id="UP000467841"/>
    </source>
</evidence>
<gene>
    <name evidence="2" type="ORF">MERR_LOCUS48074</name>
</gene>
<organism evidence="2 3">
    <name type="scientific">Microthlaspi erraticum</name>
    <dbReference type="NCBI Taxonomy" id="1685480"/>
    <lineage>
        <taxon>Eukaryota</taxon>
        <taxon>Viridiplantae</taxon>
        <taxon>Streptophyta</taxon>
        <taxon>Embryophyta</taxon>
        <taxon>Tracheophyta</taxon>
        <taxon>Spermatophyta</taxon>
        <taxon>Magnoliopsida</taxon>
        <taxon>eudicotyledons</taxon>
        <taxon>Gunneridae</taxon>
        <taxon>Pentapetalae</taxon>
        <taxon>rosids</taxon>
        <taxon>malvids</taxon>
        <taxon>Brassicales</taxon>
        <taxon>Brassicaceae</taxon>
        <taxon>Coluteocarpeae</taxon>
        <taxon>Microthlaspi</taxon>
    </lineage>
</organism>
<dbReference type="Proteomes" id="UP000467841">
    <property type="component" value="Unassembled WGS sequence"/>
</dbReference>
<feature type="region of interest" description="Disordered" evidence="1">
    <location>
        <begin position="171"/>
        <end position="201"/>
    </location>
</feature>
<name>A0A6D2L8B4_9BRAS</name>
<protein>
    <submittedName>
        <fullName evidence="2">Uncharacterized protein</fullName>
    </submittedName>
</protein>
<dbReference type="AlphaFoldDB" id="A0A6D2L8B4"/>
<keyword evidence="3" id="KW-1185">Reference proteome</keyword>
<feature type="compositionally biased region" description="Pro residues" evidence="1">
    <location>
        <begin position="192"/>
        <end position="201"/>
    </location>
</feature>
<accession>A0A6D2L8B4</accession>
<proteinExistence type="predicted"/>
<reference evidence="2" key="1">
    <citation type="submission" date="2020-01" db="EMBL/GenBank/DDBJ databases">
        <authorList>
            <person name="Mishra B."/>
        </authorList>
    </citation>
    <scope>NUCLEOTIDE SEQUENCE [LARGE SCALE GENOMIC DNA]</scope>
</reference>
<evidence type="ECO:0000256" key="1">
    <source>
        <dbReference type="SAM" id="MobiDB-lite"/>
    </source>
</evidence>
<feature type="region of interest" description="Disordered" evidence="1">
    <location>
        <begin position="1"/>
        <end position="25"/>
    </location>
</feature>